<dbReference type="EMBL" id="QLYR01000001">
    <property type="protein sequence ID" value="RAQ30558.1"/>
    <property type="molecule type" value="Genomic_DNA"/>
</dbReference>
<organism evidence="2 3">
    <name type="scientific">Hydrogeniiclostridium mannosilyticum</name>
    <dbReference type="NCBI Taxonomy" id="2764322"/>
    <lineage>
        <taxon>Bacteria</taxon>
        <taxon>Bacillati</taxon>
        <taxon>Bacillota</taxon>
        <taxon>Clostridia</taxon>
        <taxon>Eubacteriales</taxon>
        <taxon>Acutalibacteraceae</taxon>
        <taxon>Hydrogeniiclostridium</taxon>
    </lineage>
</organism>
<dbReference type="PANTHER" id="PTHR33238">
    <property type="entry name" value="IRON (METAL) DEPENDENT REPRESSOR, DTXR FAMILY"/>
    <property type="match status" value="1"/>
</dbReference>
<sequence length="131" mass="14453">MGLPCMNLTTAQLRYLIMIYQLQKNGRVRLLDVAGKLGVAKPSVHRMAVQLVRLELLEEGRFSVLQMTARGLEVAEAYEHGCILLHSFLQSELQLSSTDAQEGALALLGAYPLEKLRALCSKLEGPLSMIT</sequence>
<evidence type="ECO:0000259" key="1">
    <source>
        <dbReference type="Pfam" id="PF09339"/>
    </source>
</evidence>
<dbReference type="GO" id="GO:0006355">
    <property type="term" value="P:regulation of DNA-templated transcription"/>
    <property type="evidence" value="ECO:0007669"/>
    <property type="project" value="InterPro"/>
</dbReference>
<name>A0A328UGB2_9FIRM</name>
<feature type="domain" description="HTH iclR-type" evidence="1">
    <location>
        <begin position="25"/>
        <end position="58"/>
    </location>
</feature>
<dbReference type="Gene3D" id="1.10.10.10">
    <property type="entry name" value="Winged helix-like DNA-binding domain superfamily/Winged helix DNA-binding domain"/>
    <property type="match status" value="1"/>
</dbReference>
<evidence type="ECO:0000313" key="3">
    <source>
        <dbReference type="Proteomes" id="UP000249377"/>
    </source>
</evidence>
<dbReference type="Proteomes" id="UP000249377">
    <property type="component" value="Unassembled WGS sequence"/>
</dbReference>
<accession>A0A328UGB2</accession>
<reference evidence="2 3" key="1">
    <citation type="submission" date="2018-06" db="EMBL/GenBank/DDBJ databases">
        <title>Noncontiguous genome sequence of Ruminococcaceae bacterium ASD2818.</title>
        <authorList>
            <person name="Chaplin A.V."/>
            <person name="Sokolova S.R."/>
            <person name="Kochetkova T.O."/>
            <person name="Goltsov A.Y."/>
            <person name="Trofimov D.Y."/>
            <person name="Efimov B.A."/>
        </authorList>
    </citation>
    <scope>NUCLEOTIDE SEQUENCE [LARGE SCALE GENOMIC DNA]</scope>
    <source>
        <strain evidence="2 3">ASD2818</strain>
    </source>
</reference>
<dbReference type="GO" id="GO:0003677">
    <property type="term" value="F:DNA binding"/>
    <property type="evidence" value="ECO:0007669"/>
    <property type="project" value="InterPro"/>
</dbReference>
<dbReference type="InterPro" id="IPR005471">
    <property type="entry name" value="Tscrpt_reg_IclR_N"/>
</dbReference>
<gene>
    <name evidence="2" type="ORF">DPQ25_03410</name>
</gene>
<dbReference type="PANTHER" id="PTHR33238:SF7">
    <property type="entry name" value="IRON-DEPENDENT TRANSCRIPTIONAL REGULATOR"/>
    <property type="match status" value="1"/>
</dbReference>
<keyword evidence="3" id="KW-1185">Reference proteome</keyword>
<dbReference type="InterPro" id="IPR036388">
    <property type="entry name" value="WH-like_DNA-bd_sf"/>
</dbReference>
<evidence type="ECO:0000313" key="2">
    <source>
        <dbReference type="EMBL" id="RAQ30558.1"/>
    </source>
</evidence>
<dbReference type="Pfam" id="PF09339">
    <property type="entry name" value="HTH_IclR"/>
    <property type="match status" value="1"/>
</dbReference>
<comment type="caution">
    <text evidence="2">The sequence shown here is derived from an EMBL/GenBank/DDBJ whole genome shotgun (WGS) entry which is preliminary data.</text>
</comment>
<dbReference type="AlphaFoldDB" id="A0A328UGB2"/>
<protein>
    <recommendedName>
        <fullName evidence="1">HTH iclR-type domain-containing protein</fullName>
    </recommendedName>
</protein>
<dbReference type="InterPro" id="IPR050536">
    <property type="entry name" value="DtxR_MntR_Metal-Reg"/>
</dbReference>
<dbReference type="InterPro" id="IPR036390">
    <property type="entry name" value="WH_DNA-bd_sf"/>
</dbReference>
<proteinExistence type="predicted"/>
<dbReference type="SUPFAM" id="SSF46785">
    <property type="entry name" value="Winged helix' DNA-binding domain"/>
    <property type="match status" value="1"/>
</dbReference>